<comment type="subcellular location">
    <subcellularLocation>
        <location evidence="13">Cell membrane</location>
        <topology evidence="13">Single-pass membrane protein</topology>
    </subcellularLocation>
    <subcellularLocation>
        <location evidence="12">Endomembrane system</location>
        <topology evidence="12">Single-pass membrane protein</topology>
    </subcellularLocation>
</comment>
<keyword evidence="4 13" id="KW-0138">CF(0)</keyword>
<dbReference type="GO" id="GO:0012505">
    <property type="term" value="C:endomembrane system"/>
    <property type="evidence" value="ECO:0007669"/>
    <property type="project" value="UniProtKB-SubCell"/>
</dbReference>
<keyword evidence="9 13" id="KW-0472">Membrane</keyword>
<keyword evidence="17" id="KW-1185">Reference proteome</keyword>
<keyword evidence="10 13" id="KW-0066">ATP synthesis</keyword>
<evidence type="ECO:0000256" key="14">
    <source>
        <dbReference type="RuleBase" id="RU003848"/>
    </source>
</evidence>
<dbReference type="Pfam" id="PF00430">
    <property type="entry name" value="ATP-synt_B"/>
    <property type="match status" value="1"/>
</dbReference>
<gene>
    <name evidence="13 16" type="primary">atpF</name>
    <name evidence="16" type="ORF">ANBU17_31150</name>
</gene>
<evidence type="ECO:0000256" key="5">
    <source>
        <dbReference type="ARBA" id="ARBA00022692"/>
    </source>
</evidence>
<dbReference type="RefSeq" id="WP_201312411.1">
    <property type="nucleotide sequence ID" value="NZ_BLYI01000075.1"/>
</dbReference>
<name>A0A916VET8_9FIRM</name>
<evidence type="ECO:0000256" key="13">
    <source>
        <dbReference type="HAMAP-Rule" id="MF_01398"/>
    </source>
</evidence>
<comment type="similarity">
    <text evidence="1 13 14">Belongs to the ATPase B chain family.</text>
</comment>
<dbReference type="AlphaFoldDB" id="A0A916VET8"/>
<protein>
    <recommendedName>
        <fullName evidence="13">ATP synthase subunit b</fullName>
    </recommendedName>
    <alternativeName>
        <fullName evidence="13">ATP synthase F(0) sector subunit b</fullName>
    </alternativeName>
    <alternativeName>
        <fullName evidence="13">ATPase subunit I</fullName>
    </alternativeName>
    <alternativeName>
        <fullName evidence="13">F-type ATPase subunit b</fullName>
        <shortName evidence="13">F-ATPase subunit b</shortName>
    </alternativeName>
</protein>
<keyword evidence="15" id="KW-0175">Coiled coil</keyword>
<dbReference type="HAMAP" id="MF_01398">
    <property type="entry name" value="ATP_synth_b_bprime"/>
    <property type="match status" value="1"/>
</dbReference>
<keyword evidence="8 13" id="KW-0406">Ion transport</keyword>
<proteinExistence type="inferred from homology"/>
<dbReference type="GO" id="GO:0046933">
    <property type="term" value="F:proton-transporting ATP synthase activity, rotational mechanism"/>
    <property type="evidence" value="ECO:0007669"/>
    <property type="project" value="UniProtKB-UniRule"/>
</dbReference>
<dbReference type="GO" id="GO:0046961">
    <property type="term" value="F:proton-transporting ATPase activity, rotational mechanism"/>
    <property type="evidence" value="ECO:0007669"/>
    <property type="project" value="TreeGrafter"/>
</dbReference>
<evidence type="ECO:0000256" key="11">
    <source>
        <dbReference type="ARBA" id="ARBA00025198"/>
    </source>
</evidence>
<keyword evidence="2 13" id="KW-0813">Transport</keyword>
<evidence type="ECO:0000256" key="12">
    <source>
        <dbReference type="ARBA" id="ARBA00037847"/>
    </source>
</evidence>
<dbReference type="EMBL" id="BLYI01000075">
    <property type="protein sequence ID" value="GFO86768.1"/>
    <property type="molecule type" value="Genomic_DNA"/>
</dbReference>
<evidence type="ECO:0000256" key="2">
    <source>
        <dbReference type="ARBA" id="ARBA00022448"/>
    </source>
</evidence>
<dbReference type="InterPro" id="IPR005864">
    <property type="entry name" value="ATP_synth_F0_bsu_bac"/>
</dbReference>
<comment type="function">
    <text evidence="11 13">F(1)F(0) ATP synthase produces ATP from ADP in the presence of a proton or sodium gradient. F-type ATPases consist of two structural domains, F(1) containing the extramembraneous catalytic core and F(0) containing the membrane proton channel, linked together by a central stalk and a peripheral stalk. During catalysis, ATP synthesis in the catalytic domain of F(1) is coupled via a rotary mechanism of the central stalk subunits to proton translocation.</text>
</comment>
<evidence type="ECO:0000256" key="3">
    <source>
        <dbReference type="ARBA" id="ARBA00022475"/>
    </source>
</evidence>
<evidence type="ECO:0000256" key="1">
    <source>
        <dbReference type="ARBA" id="ARBA00005513"/>
    </source>
</evidence>
<evidence type="ECO:0000256" key="8">
    <source>
        <dbReference type="ARBA" id="ARBA00023065"/>
    </source>
</evidence>
<evidence type="ECO:0000256" key="9">
    <source>
        <dbReference type="ARBA" id="ARBA00023136"/>
    </source>
</evidence>
<evidence type="ECO:0000313" key="17">
    <source>
        <dbReference type="Proteomes" id="UP000613208"/>
    </source>
</evidence>
<dbReference type="CDD" id="cd06503">
    <property type="entry name" value="ATP-synt_Fo_b"/>
    <property type="match status" value="1"/>
</dbReference>
<evidence type="ECO:0000256" key="4">
    <source>
        <dbReference type="ARBA" id="ARBA00022547"/>
    </source>
</evidence>
<sequence>MDGRIFGLDLQLGFDVIFQAIAVFLMFMLLSYLLFEPVRRILEERKNKIAGELDQAAADQEEAARLKKEYEDKLKNIEKEADAILTEARRKALRRKEEIVAEAKEEASGILANAEHEIELQKARAQDQMKQEIIQTAVMMAGKIISEKISAQEQAALVDETLQEMSDKTWLQE</sequence>
<feature type="coiled-coil region" evidence="15">
    <location>
        <begin position="39"/>
        <end position="131"/>
    </location>
</feature>
<dbReference type="InterPro" id="IPR028987">
    <property type="entry name" value="ATP_synth_B-like_membr_sf"/>
</dbReference>
<evidence type="ECO:0000256" key="15">
    <source>
        <dbReference type="SAM" id="Coils"/>
    </source>
</evidence>
<dbReference type="GO" id="GO:0045259">
    <property type="term" value="C:proton-transporting ATP synthase complex"/>
    <property type="evidence" value="ECO:0007669"/>
    <property type="project" value="UniProtKB-KW"/>
</dbReference>
<dbReference type="InterPro" id="IPR002146">
    <property type="entry name" value="ATP_synth_b/b'su_bac/chlpt"/>
</dbReference>
<evidence type="ECO:0000256" key="7">
    <source>
        <dbReference type="ARBA" id="ARBA00022989"/>
    </source>
</evidence>
<dbReference type="InterPro" id="IPR050059">
    <property type="entry name" value="ATP_synthase_B_chain"/>
</dbReference>
<keyword evidence="7 13" id="KW-1133">Transmembrane helix</keyword>
<keyword evidence="3 13" id="KW-1003">Cell membrane</keyword>
<dbReference type="SUPFAM" id="SSF81573">
    <property type="entry name" value="F1F0 ATP synthase subunit B, membrane domain"/>
    <property type="match status" value="1"/>
</dbReference>
<accession>A0A916VET8</accession>
<keyword evidence="5 13" id="KW-0812">Transmembrane</keyword>
<feature type="transmembrane region" description="Helical" evidence="13">
    <location>
        <begin position="16"/>
        <end position="35"/>
    </location>
</feature>
<evidence type="ECO:0000313" key="16">
    <source>
        <dbReference type="EMBL" id="GFO86768.1"/>
    </source>
</evidence>
<dbReference type="PANTHER" id="PTHR33445">
    <property type="entry name" value="ATP SYNTHASE SUBUNIT B', CHLOROPLASTIC"/>
    <property type="match status" value="1"/>
</dbReference>
<dbReference type="Proteomes" id="UP000613208">
    <property type="component" value="Unassembled WGS sequence"/>
</dbReference>
<comment type="subunit">
    <text evidence="13">F-type ATPases have 2 components, F(1) - the catalytic core - and F(0) - the membrane proton channel. F(1) has five subunits: alpha(3), beta(3), gamma(1), delta(1), epsilon(1). F(0) has three main subunits: a(1), b(2) and c(10-14). The alpha and beta chains form an alternating ring which encloses part of the gamma chain. F(1) is attached to F(0) by a central stalk formed by the gamma and epsilon chains, while a peripheral stalk is formed by the delta and b chains.</text>
</comment>
<comment type="function">
    <text evidence="13">Component of the F(0) channel, it forms part of the peripheral stalk, linking F(1) to F(0).</text>
</comment>
<dbReference type="GO" id="GO:0005886">
    <property type="term" value="C:plasma membrane"/>
    <property type="evidence" value="ECO:0007669"/>
    <property type="project" value="UniProtKB-SubCell"/>
</dbReference>
<comment type="caution">
    <text evidence="16">The sequence shown here is derived from an EMBL/GenBank/DDBJ whole genome shotgun (WGS) entry which is preliminary data.</text>
</comment>
<keyword evidence="6 13" id="KW-0375">Hydrogen ion transport</keyword>
<dbReference type="PANTHER" id="PTHR33445:SF1">
    <property type="entry name" value="ATP SYNTHASE SUBUNIT B"/>
    <property type="match status" value="1"/>
</dbReference>
<dbReference type="NCBIfam" id="TIGR01144">
    <property type="entry name" value="ATP_synt_b"/>
    <property type="match status" value="1"/>
</dbReference>
<evidence type="ECO:0000256" key="6">
    <source>
        <dbReference type="ARBA" id="ARBA00022781"/>
    </source>
</evidence>
<reference evidence="16" key="1">
    <citation type="submission" date="2020-06" db="EMBL/GenBank/DDBJ databases">
        <title>Characterization of fructooligosaccharide metabolism and fructooligosaccharide-degrading enzymes in human commensal butyrate producers.</title>
        <authorList>
            <person name="Tanno H."/>
            <person name="Fujii T."/>
            <person name="Hirano K."/>
            <person name="Maeno S."/>
            <person name="Tonozuka T."/>
            <person name="Sakamoto M."/>
            <person name="Ohkuma M."/>
            <person name="Tochio T."/>
            <person name="Endo A."/>
        </authorList>
    </citation>
    <scope>NUCLEOTIDE SEQUENCE</scope>
    <source>
        <strain evidence="16">JCM 17466</strain>
    </source>
</reference>
<evidence type="ECO:0000256" key="10">
    <source>
        <dbReference type="ARBA" id="ARBA00023310"/>
    </source>
</evidence>
<organism evidence="16 17">
    <name type="scientific">Anaerostipes butyraticus</name>
    <dbReference type="NCBI Taxonomy" id="645466"/>
    <lineage>
        <taxon>Bacteria</taxon>
        <taxon>Bacillati</taxon>
        <taxon>Bacillota</taxon>
        <taxon>Clostridia</taxon>
        <taxon>Lachnospirales</taxon>
        <taxon>Lachnospiraceae</taxon>
        <taxon>Anaerostipes</taxon>
    </lineage>
</organism>